<keyword evidence="2" id="KW-0436">Ligase</keyword>
<keyword evidence="3" id="KW-0645">Protease</keyword>
<dbReference type="Proteomes" id="UP000663854">
    <property type="component" value="Unassembled WGS sequence"/>
</dbReference>
<evidence type="ECO:0000313" key="15">
    <source>
        <dbReference type="Proteomes" id="UP000663870"/>
    </source>
</evidence>
<dbReference type="PANTHER" id="PTHR43272:SF107">
    <property type="entry name" value="LONG-CHAIN-FATTY-ACID--COA LIGASE 5"/>
    <property type="match status" value="1"/>
</dbReference>
<dbReference type="SMART" id="SM00645">
    <property type="entry name" value="Pept_C1"/>
    <property type="match status" value="1"/>
</dbReference>
<evidence type="ECO:0000256" key="3">
    <source>
        <dbReference type="ARBA" id="ARBA00022670"/>
    </source>
</evidence>
<evidence type="ECO:0000313" key="13">
    <source>
        <dbReference type="EMBL" id="CAF1095541.1"/>
    </source>
</evidence>
<dbReference type="SUPFAM" id="SSF56801">
    <property type="entry name" value="Acetyl-CoA synthetase-like"/>
    <property type="match status" value="1"/>
</dbReference>
<dbReference type="GO" id="GO:0022857">
    <property type="term" value="F:transmembrane transporter activity"/>
    <property type="evidence" value="ECO:0007669"/>
    <property type="project" value="InterPro"/>
</dbReference>
<dbReference type="FunFam" id="3.90.70.10:FF:000006">
    <property type="entry name" value="Cathepsin S"/>
    <property type="match status" value="1"/>
</dbReference>
<gene>
    <name evidence="14" type="ORF">JXQ802_LOCUS29156</name>
    <name evidence="13" type="ORF">PYM288_LOCUS19400</name>
</gene>
<dbReference type="AlphaFoldDB" id="A0A815DII3"/>
<evidence type="ECO:0000256" key="1">
    <source>
        <dbReference type="ARBA" id="ARBA00008455"/>
    </source>
</evidence>
<dbReference type="InterPro" id="IPR039417">
    <property type="entry name" value="Peptidase_C1A_papain-like"/>
</dbReference>
<evidence type="ECO:0000256" key="2">
    <source>
        <dbReference type="ARBA" id="ARBA00022598"/>
    </source>
</evidence>
<keyword evidence="6" id="KW-0443">Lipid metabolism</keyword>
<dbReference type="Pfam" id="PF00501">
    <property type="entry name" value="AMP-binding"/>
    <property type="match status" value="1"/>
</dbReference>
<dbReference type="Gene3D" id="3.90.70.10">
    <property type="entry name" value="Cysteine proteinases"/>
    <property type="match status" value="1"/>
</dbReference>
<keyword evidence="7" id="KW-0865">Zymogen</keyword>
<organism evidence="14 15">
    <name type="scientific">Rotaria sordida</name>
    <dbReference type="NCBI Taxonomy" id="392033"/>
    <lineage>
        <taxon>Eukaryota</taxon>
        <taxon>Metazoa</taxon>
        <taxon>Spiralia</taxon>
        <taxon>Gnathifera</taxon>
        <taxon>Rotifera</taxon>
        <taxon>Eurotatoria</taxon>
        <taxon>Bdelloidea</taxon>
        <taxon>Philodinida</taxon>
        <taxon>Philodinidae</taxon>
        <taxon>Rotaria</taxon>
    </lineage>
</organism>
<dbReference type="PROSITE" id="PS00139">
    <property type="entry name" value="THIOL_PROTEASE_CYS"/>
    <property type="match status" value="1"/>
</dbReference>
<dbReference type="EMBL" id="CAJNOL010001128">
    <property type="protein sequence ID" value="CAF1294094.1"/>
    <property type="molecule type" value="Genomic_DNA"/>
</dbReference>
<feature type="domain" description="Peptidase C1A papain C-terminal" evidence="11">
    <location>
        <begin position="119"/>
        <end position="334"/>
    </location>
</feature>
<dbReference type="Gene3D" id="1.20.1250.20">
    <property type="entry name" value="MFS general substrate transporter like domains"/>
    <property type="match status" value="1"/>
</dbReference>
<dbReference type="Pfam" id="PF07690">
    <property type="entry name" value="MFS_1"/>
    <property type="match status" value="1"/>
</dbReference>
<dbReference type="SUPFAM" id="SSF103473">
    <property type="entry name" value="MFS general substrate transporter"/>
    <property type="match status" value="1"/>
</dbReference>
<keyword evidence="4" id="KW-0378">Hydrolase</keyword>
<keyword evidence="5" id="KW-0788">Thiol protease</keyword>
<feature type="signal peptide" evidence="10">
    <location>
        <begin position="1"/>
        <end position="16"/>
    </location>
</feature>
<evidence type="ECO:0000256" key="5">
    <source>
        <dbReference type="ARBA" id="ARBA00022807"/>
    </source>
</evidence>
<dbReference type="PROSITE" id="PS00455">
    <property type="entry name" value="AMP_BINDING"/>
    <property type="match status" value="1"/>
</dbReference>
<reference evidence="14" key="1">
    <citation type="submission" date="2021-02" db="EMBL/GenBank/DDBJ databases">
        <authorList>
            <person name="Nowell W R."/>
        </authorList>
    </citation>
    <scope>NUCLEOTIDE SEQUENCE</scope>
</reference>
<keyword evidence="15" id="KW-1185">Reference proteome</keyword>
<dbReference type="InterPro" id="IPR000169">
    <property type="entry name" value="Pept_cys_AS"/>
</dbReference>
<evidence type="ECO:0000313" key="14">
    <source>
        <dbReference type="EMBL" id="CAF1294094.1"/>
    </source>
</evidence>
<feature type="transmembrane region" description="Helical" evidence="9">
    <location>
        <begin position="892"/>
        <end position="910"/>
    </location>
</feature>
<dbReference type="GO" id="GO:0006508">
    <property type="term" value="P:proteolysis"/>
    <property type="evidence" value="ECO:0007669"/>
    <property type="project" value="UniProtKB-KW"/>
</dbReference>
<name>A0A815DII3_9BILA</name>
<dbReference type="InterPro" id="IPR036259">
    <property type="entry name" value="MFS_trans_sf"/>
</dbReference>
<dbReference type="Pfam" id="PF08246">
    <property type="entry name" value="Inhibitor_I29"/>
    <property type="match status" value="1"/>
</dbReference>
<dbReference type="InterPro" id="IPR000668">
    <property type="entry name" value="Peptidase_C1A_C"/>
</dbReference>
<dbReference type="EMBL" id="CAJNOH010000646">
    <property type="protein sequence ID" value="CAF1095541.1"/>
    <property type="molecule type" value="Genomic_DNA"/>
</dbReference>
<dbReference type="Proteomes" id="UP000663870">
    <property type="component" value="Unassembled WGS sequence"/>
</dbReference>
<evidence type="ECO:0000256" key="6">
    <source>
        <dbReference type="ARBA" id="ARBA00022832"/>
    </source>
</evidence>
<dbReference type="SUPFAM" id="SSF54001">
    <property type="entry name" value="Cysteine proteinases"/>
    <property type="match status" value="1"/>
</dbReference>
<keyword evidence="10" id="KW-0732">Signal</keyword>
<dbReference type="InterPro" id="IPR013201">
    <property type="entry name" value="Prot_inhib_I29"/>
</dbReference>
<keyword evidence="9" id="KW-0472">Membrane</keyword>
<feature type="domain" description="Cathepsin propeptide inhibitor" evidence="12">
    <location>
        <begin position="26"/>
        <end position="86"/>
    </location>
</feature>
<evidence type="ECO:0000256" key="4">
    <source>
        <dbReference type="ARBA" id="ARBA00022801"/>
    </source>
</evidence>
<dbReference type="InterPro" id="IPR042099">
    <property type="entry name" value="ANL_N_sf"/>
</dbReference>
<dbReference type="Pfam" id="PF00112">
    <property type="entry name" value="Peptidase_C1"/>
    <property type="match status" value="1"/>
</dbReference>
<dbReference type="InterPro" id="IPR011701">
    <property type="entry name" value="MFS"/>
</dbReference>
<dbReference type="SMART" id="SM00848">
    <property type="entry name" value="Inhibitor_I29"/>
    <property type="match status" value="1"/>
</dbReference>
<feature type="chain" id="PRO_5036411458" description="long-chain-fatty-acid--CoA ligase" evidence="10">
    <location>
        <begin position="17"/>
        <end position="1099"/>
    </location>
</feature>
<feature type="transmembrane region" description="Helical" evidence="9">
    <location>
        <begin position="949"/>
        <end position="966"/>
    </location>
</feature>
<feature type="transmembrane region" description="Helical" evidence="9">
    <location>
        <begin position="917"/>
        <end position="937"/>
    </location>
</feature>
<dbReference type="GO" id="GO:0008234">
    <property type="term" value="F:cysteine-type peptidase activity"/>
    <property type="evidence" value="ECO:0007669"/>
    <property type="project" value="UniProtKB-KW"/>
</dbReference>
<evidence type="ECO:0000256" key="10">
    <source>
        <dbReference type="SAM" id="SignalP"/>
    </source>
</evidence>
<proteinExistence type="inferred from homology"/>
<sequence length="1099" mass="122382">MHLFVVLIAALSFAQAVDNYQNPLIWNLFKRIHKKQYANSQEEQYRQGVFENNVAKINQHNLETDLGLHTYTLKINKFADMAHEEFLRTMVGGFKRRSTTEISSTFDRHTFLPPSNVVIPPSIDWRTKGAVTTAIEDQGQCGSCWAFTATGALEGQHFLKTGKLVRLSAQNLMDCSGKYGNQGCNGGLMDASFQYIKDNKGIDTEASYPYEAVEGTCRFKRANVGATDTGFTDLPEGNETTLQIALATVGPISVAVDASHSSFQFYSSGVYDEPDCSTTNIDHSFILVGYDTYKNGTTKQEYYIAKNSWGESWENRVNEEMTQGIDSQKVTIPAEAQGYSEARVAASLGSRSFSKTGKSSIDGHVYTTIYEGFKIGTDIARKHGDNRCLGFRVNRNSEYLWLTYKETERAATDIGSALIRLGENHGQNTFIGIYAVNSVEWLITALACHFHSMIYVPLYDTLGQSAIIHIINQTGLRTIFIDKAENVLALLKLTRRVPTLERIILTKRLSEDQKYKVMKKASRKGIQIFTYKQLLELGRLRPVAHHPPKPNYLFQICYTSGTTGLPKGAMFTHKNIVSVVQTATELLAPVFNELETLISYLPMAHAYEQAAELYCLCNGFKIGYYLGDIKLLSDDMAHLKPTFMPSVPRVLNRMYDTIQATIRQLQSSQQQLSTTGLSAKENGANEDPVARQKVLNDLVIQQVQKSLGGHVKLILCGAAPLSPTVLQFLRRVSGVHIIEGYGQTECCGLSTTHLLGDPSTGHVGVPAHCNMIKLVDVPDMEYFAKDNVGEICIKGPNVFKGYYRDKEKTREAIDRNGWLHTGDIGKWTETGHLQIIDRKKHMFKLSQGEYIAPERIENIYIQSKYIAQAFVYGNSYKNVLKITKLESTALQIVYFGGGYFCFSPIAAEILKRKGYKITIVMGLTLFALGAISFWPTAHFSTLGNGKKTFIGFIVCTLVIACGLATLETSANSYVTIIGNPKSASMRLQFCQSWNGVGSFIGPLIASKIFFSGTSSTNLKNVQYVYIAVACTAIIVAFLFIFSKLPENVTNDQQSSSIIDEIHSKSTPLWKQFNMIFAFVVTFCYVGTQVNKFSESFNIC</sequence>
<comment type="similarity">
    <text evidence="1">Belongs to the peptidase C1 family.</text>
</comment>
<comment type="caution">
    <text evidence="14">The sequence shown here is derived from an EMBL/GenBank/DDBJ whole genome shotgun (WGS) entry which is preliminary data.</text>
</comment>
<dbReference type="InterPro" id="IPR000873">
    <property type="entry name" value="AMP-dep_synth/lig_dom"/>
</dbReference>
<dbReference type="CDD" id="cd02248">
    <property type="entry name" value="Peptidase_C1A"/>
    <property type="match status" value="1"/>
</dbReference>
<dbReference type="InterPro" id="IPR038765">
    <property type="entry name" value="Papain-like_cys_pep_sf"/>
</dbReference>
<dbReference type="GO" id="GO:0016020">
    <property type="term" value="C:membrane"/>
    <property type="evidence" value="ECO:0007669"/>
    <property type="project" value="TreeGrafter"/>
</dbReference>
<evidence type="ECO:0000259" key="11">
    <source>
        <dbReference type="SMART" id="SM00645"/>
    </source>
</evidence>
<evidence type="ECO:0000256" key="8">
    <source>
        <dbReference type="ARBA" id="ARBA00026121"/>
    </source>
</evidence>
<dbReference type="PANTHER" id="PTHR43272">
    <property type="entry name" value="LONG-CHAIN-FATTY-ACID--COA LIGASE"/>
    <property type="match status" value="1"/>
</dbReference>
<dbReference type="InterPro" id="IPR020845">
    <property type="entry name" value="AMP-binding_CS"/>
</dbReference>
<feature type="transmembrane region" description="Helical" evidence="9">
    <location>
        <begin position="987"/>
        <end position="1010"/>
    </location>
</feature>
<dbReference type="GO" id="GO:0004467">
    <property type="term" value="F:long-chain fatty acid-CoA ligase activity"/>
    <property type="evidence" value="ECO:0007669"/>
    <property type="project" value="UniProtKB-EC"/>
</dbReference>
<evidence type="ECO:0000256" key="9">
    <source>
        <dbReference type="SAM" id="Phobius"/>
    </source>
</evidence>
<dbReference type="GO" id="GO:0005783">
    <property type="term" value="C:endoplasmic reticulum"/>
    <property type="evidence" value="ECO:0007669"/>
    <property type="project" value="TreeGrafter"/>
</dbReference>
<dbReference type="Gene3D" id="3.40.50.12780">
    <property type="entry name" value="N-terminal domain of ligase-like"/>
    <property type="match status" value="1"/>
</dbReference>
<keyword evidence="9" id="KW-0812">Transmembrane</keyword>
<protein>
    <recommendedName>
        <fullName evidence="8">long-chain-fatty-acid--CoA ligase</fullName>
        <ecNumber evidence="8">6.2.1.3</ecNumber>
    </recommendedName>
</protein>
<accession>A0A815DII3</accession>
<evidence type="ECO:0000259" key="12">
    <source>
        <dbReference type="SMART" id="SM00848"/>
    </source>
</evidence>
<keyword evidence="9" id="KW-1133">Transmembrane helix</keyword>
<keyword evidence="6" id="KW-0276">Fatty acid metabolism</keyword>
<evidence type="ECO:0000256" key="7">
    <source>
        <dbReference type="ARBA" id="ARBA00023145"/>
    </source>
</evidence>
<feature type="transmembrane region" description="Helical" evidence="9">
    <location>
        <begin position="1022"/>
        <end position="1041"/>
    </location>
</feature>
<dbReference type="EC" id="6.2.1.3" evidence="8"/>